<dbReference type="EMBL" id="SPHZ02000003">
    <property type="protein sequence ID" value="KAF0927241.1"/>
    <property type="molecule type" value="Genomic_DNA"/>
</dbReference>
<sequence length="96" mass="10038">MGDGKWRRTRPRSSPRRRGDGGSTGTAGDEGLATGVAELGEGDDGARTERTKPTVASLGLEEVPTTGKWRLERRVSGNERNGSGGTAVMELGVRAA</sequence>
<evidence type="ECO:0000313" key="2">
    <source>
        <dbReference type="EMBL" id="KAF0927241.1"/>
    </source>
</evidence>
<comment type="caution">
    <text evidence="2">The sequence shown here is derived from an EMBL/GenBank/DDBJ whole genome shotgun (WGS) entry which is preliminary data.</text>
</comment>
<evidence type="ECO:0000313" key="3">
    <source>
        <dbReference type="Proteomes" id="UP000479710"/>
    </source>
</evidence>
<gene>
    <name evidence="2" type="ORF">E2562_031184</name>
</gene>
<dbReference type="Proteomes" id="UP000479710">
    <property type="component" value="Unassembled WGS sequence"/>
</dbReference>
<organism evidence="2 3">
    <name type="scientific">Oryza meyeriana var. granulata</name>
    <dbReference type="NCBI Taxonomy" id="110450"/>
    <lineage>
        <taxon>Eukaryota</taxon>
        <taxon>Viridiplantae</taxon>
        <taxon>Streptophyta</taxon>
        <taxon>Embryophyta</taxon>
        <taxon>Tracheophyta</taxon>
        <taxon>Spermatophyta</taxon>
        <taxon>Magnoliopsida</taxon>
        <taxon>Liliopsida</taxon>
        <taxon>Poales</taxon>
        <taxon>Poaceae</taxon>
        <taxon>BOP clade</taxon>
        <taxon>Oryzoideae</taxon>
        <taxon>Oryzeae</taxon>
        <taxon>Oryzinae</taxon>
        <taxon>Oryza</taxon>
        <taxon>Oryza meyeriana</taxon>
    </lineage>
</organism>
<reference evidence="2 3" key="1">
    <citation type="submission" date="2019-11" db="EMBL/GenBank/DDBJ databases">
        <title>Whole genome sequence of Oryza granulata.</title>
        <authorList>
            <person name="Li W."/>
        </authorList>
    </citation>
    <scope>NUCLEOTIDE SEQUENCE [LARGE SCALE GENOMIC DNA]</scope>
    <source>
        <strain evidence="3">cv. Menghai</strain>
        <tissue evidence="2">Leaf</tissue>
    </source>
</reference>
<evidence type="ECO:0008006" key="4">
    <source>
        <dbReference type="Google" id="ProtNLM"/>
    </source>
</evidence>
<evidence type="ECO:0000256" key="1">
    <source>
        <dbReference type="SAM" id="MobiDB-lite"/>
    </source>
</evidence>
<feature type="compositionally biased region" description="Basic residues" evidence="1">
    <location>
        <begin position="7"/>
        <end position="16"/>
    </location>
</feature>
<proteinExistence type="predicted"/>
<feature type="region of interest" description="Disordered" evidence="1">
    <location>
        <begin position="1"/>
        <end position="58"/>
    </location>
</feature>
<accession>A0A6G1ERJ3</accession>
<dbReference type="AlphaFoldDB" id="A0A6G1ERJ3"/>
<keyword evidence="3" id="KW-1185">Reference proteome</keyword>
<feature type="region of interest" description="Disordered" evidence="1">
    <location>
        <begin position="75"/>
        <end position="96"/>
    </location>
</feature>
<name>A0A6G1ERJ3_9ORYZ</name>
<protein>
    <recommendedName>
        <fullName evidence="4">DUF834 domain-containing protein</fullName>
    </recommendedName>
</protein>